<keyword evidence="3" id="KW-1185">Reference proteome</keyword>
<feature type="region of interest" description="Disordered" evidence="1">
    <location>
        <begin position="16"/>
        <end position="44"/>
    </location>
</feature>
<gene>
    <name evidence="2" type="ORF">TWF730_005954</name>
</gene>
<dbReference type="EMBL" id="JAVHNS010000002">
    <property type="protein sequence ID" value="KAK6362257.1"/>
    <property type="molecule type" value="Genomic_DNA"/>
</dbReference>
<sequence length="100" mass="11024">MYSRVALKDIPKATDEEVTKVSHEVSSETSSETSKAPLSNKVSQIPFKERSSKRCKLENAGTEQGSLALNEALLETLLKSSTRKRKRNGTSIELTFNAPL</sequence>
<dbReference type="Proteomes" id="UP001373714">
    <property type="component" value="Unassembled WGS sequence"/>
</dbReference>
<reference evidence="2 3" key="1">
    <citation type="submission" date="2019-10" db="EMBL/GenBank/DDBJ databases">
        <authorList>
            <person name="Palmer J.M."/>
        </authorList>
    </citation>
    <scope>NUCLEOTIDE SEQUENCE [LARGE SCALE GENOMIC DNA]</scope>
    <source>
        <strain evidence="2 3">TWF730</strain>
    </source>
</reference>
<evidence type="ECO:0000313" key="3">
    <source>
        <dbReference type="Proteomes" id="UP001373714"/>
    </source>
</evidence>
<accession>A0AAV9VJW4</accession>
<evidence type="ECO:0000256" key="1">
    <source>
        <dbReference type="SAM" id="MobiDB-lite"/>
    </source>
</evidence>
<name>A0AAV9VJW4_9PEZI</name>
<dbReference type="AlphaFoldDB" id="A0AAV9VJW4"/>
<comment type="caution">
    <text evidence="2">The sequence shown here is derived from an EMBL/GenBank/DDBJ whole genome shotgun (WGS) entry which is preliminary data.</text>
</comment>
<proteinExistence type="predicted"/>
<evidence type="ECO:0000313" key="2">
    <source>
        <dbReference type="EMBL" id="KAK6362257.1"/>
    </source>
</evidence>
<protein>
    <submittedName>
        <fullName evidence="2">Uncharacterized protein</fullName>
    </submittedName>
</protein>
<organism evidence="2 3">
    <name type="scientific">Orbilia blumenaviensis</name>
    <dbReference type="NCBI Taxonomy" id="1796055"/>
    <lineage>
        <taxon>Eukaryota</taxon>
        <taxon>Fungi</taxon>
        <taxon>Dikarya</taxon>
        <taxon>Ascomycota</taxon>
        <taxon>Pezizomycotina</taxon>
        <taxon>Orbiliomycetes</taxon>
        <taxon>Orbiliales</taxon>
        <taxon>Orbiliaceae</taxon>
        <taxon>Orbilia</taxon>
    </lineage>
</organism>
<feature type="compositionally biased region" description="Basic and acidic residues" evidence="1">
    <location>
        <begin position="16"/>
        <end position="26"/>
    </location>
</feature>